<name>A0AAD7KT84_QUISA</name>
<dbReference type="PANTHER" id="PTHR47289">
    <property type="entry name" value="TRANSCRIPTION FACTOR, PUTATIVE (DUF1664)-RELATED"/>
    <property type="match status" value="1"/>
</dbReference>
<feature type="compositionally biased region" description="Polar residues" evidence="1">
    <location>
        <begin position="111"/>
        <end position="124"/>
    </location>
</feature>
<dbReference type="KEGG" id="qsa:O6P43_030616"/>
<dbReference type="PANTHER" id="PTHR47289:SF2">
    <property type="entry name" value="TRANSCRIPTION FACTOR, PUTATIVE (DUF1664)-RELATED"/>
    <property type="match status" value="1"/>
</dbReference>
<keyword evidence="3" id="KW-1185">Reference proteome</keyword>
<organism evidence="2 3">
    <name type="scientific">Quillaja saponaria</name>
    <name type="common">Soap bark tree</name>
    <dbReference type="NCBI Taxonomy" id="32244"/>
    <lineage>
        <taxon>Eukaryota</taxon>
        <taxon>Viridiplantae</taxon>
        <taxon>Streptophyta</taxon>
        <taxon>Embryophyta</taxon>
        <taxon>Tracheophyta</taxon>
        <taxon>Spermatophyta</taxon>
        <taxon>Magnoliopsida</taxon>
        <taxon>eudicotyledons</taxon>
        <taxon>Gunneridae</taxon>
        <taxon>Pentapetalae</taxon>
        <taxon>rosids</taxon>
        <taxon>fabids</taxon>
        <taxon>Fabales</taxon>
        <taxon>Quillajaceae</taxon>
        <taxon>Quillaja</taxon>
    </lineage>
</organism>
<dbReference type="EMBL" id="JARAOO010000013">
    <property type="protein sequence ID" value="KAJ7945573.1"/>
    <property type="molecule type" value="Genomic_DNA"/>
</dbReference>
<gene>
    <name evidence="2" type="ORF">O6P43_030616</name>
</gene>
<evidence type="ECO:0000256" key="1">
    <source>
        <dbReference type="SAM" id="MobiDB-lite"/>
    </source>
</evidence>
<feature type="compositionally biased region" description="Polar residues" evidence="1">
    <location>
        <begin position="152"/>
        <end position="168"/>
    </location>
</feature>
<dbReference type="Proteomes" id="UP001163823">
    <property type="component" value="Chromosome 13"/>
</dbReference>
<proteinExistence type="predicted"/>
<sequence length="293" mass="31891">MLIASIHLSSQIALKQVRRDDSSPSAKRPPNDTLLAQATKRKISSRMDRLDSSLDECAALTEDTREEDRTNDGVKRLCDYASNLENSKPMEQIQASPSSFARPVLELAPLTASSQATPSGSSRLSLELPPVTPSVKSGSLPPDLSPEIPSPSYFNGSQEKSNGISEVVNSSSRRLSFSRISPPEDKTNGSSSSGLFGQTLPGFSAPFLHELAVQQMLYYNVLVQLVNKHDCLLHGLQLLAYPQVTGPCLGAKSLGNELIPLCCALANLEVKDAALNFFELLFSYYLYWDQIVS</sequence>
<evidence type="ECO:0000313" key="2">
    <source>
        <dbReference type="EMBL" id="KAJ7945573.1"/>
    </source>
</evidence>
<accession>A0AAD7KT84</accession>
<dbReference type="AlphaFoldDB" id="A0AAD7KT84"/>
<comment type="caution">
    <text evidence="2">The sequence shown here is derived from an EMBL/GenBank/DDBJ whole genome shotgun (WGS) entry which is preliminary data.</text>
</comment>
<reference evidence="2" key="1">
    <citation type="journal article" date="2023" name="Science">
        <title>Elucidation of the pathway for biosynthesis of saponin adjuvants from the soapbark tree.</title>
        <authorList>
            <person name="Reed J."/>
            <person name="Orme A."/>
            <person name="El-Demerdash A."/>
            <person name="Owen C."/>
            <person name="Martin L.B.B."/>
            <person name="Misra R.C."/>
            <person name="Kikuchi S."/>
            <person name="Rejzek M."/>
            <person name="Martin A.C."/>
            <person name="Harkess A."/>
            <person name="Leebens-Mack J."/>
            <person name="Louveau T."/>
            <person name="Stephenson M.J."/>
            <person name="Osbourn A."/>
        </authorList>
    </citation>
    <scope>NUCLEOTIDE SEQUENCE</scope>
    <source>
        <strain evidence="2">S10</strain>
    </source>
</reference>
<evidence type="ECO:0000313" key="3">
    <source>
        <dbReference type="Proteomes" id="UP001163823"/>
    </source>
</evidence>
<protein>
    <submittedName>
        <fullName evidence="2">B-zip transcription factor</fullName>
    </submittedName>
</protein>
<feature type="region of interest" description="Disordered" evidence="1">
    <location>
        <begin position="111"/>
        <end position="168"/>
    </location>
</feature>